<feature type="transmembrane region" description="Helical" evidence="1">
    <location>
        <begin position="30"/>
        <end position="49"/>
    </location>
</feature>
<feature type="transmembrane region" description="Helical" evidence="1">
    <location>
        <begin position="148"/>
        <end position="170"/>
    </location>
</feature>
<keyword evidence="1" id="KW-1133">Transmembrane helix</keyword>
<keyword evidence="1" id="KW-0472">Membrane</keyword>
<evidence type="ECO:0000313" key="3">
    <source>
        <dbReference type="EMBL" id="KUK91320.1"/>
    </source>
</evidence>
<feature type="transmembrane region" description="Helical" evidence="1">
    <location>
        <begin position="182"/>
        <end position="199"/>
    </location>
</feature>
<comment type="caution">
    <text evidence="3">The sequence shown here is derived from an EMBL/GenBank/DDBJ whole genome shotgun (WGS) entry which is preliminary data.</text>
</comment>
<reference evidence="4" key="2">
    <citation type="journal article" date="2015" name="MBio">
        <title>Genome-Resolved Metagenomic Analysis Reveals Roles for Candidate Phyla and Other Microbial Community Members in Biogeochemical Transformations in Oil Reservoirs.</title>
        <authorList>
            <person name="Hu P."/>
            <person name="Tom L."/>
            <person name="Singh A."/>
            <person name="Thomas B.C."/>
            <person name="Baker B.J."/>
            <person name="Piceno Y.M."/>
            <person name="Andersen G.L."/>
            <person name="Banfield J.F."/>
        </authorList>
    </citation>
    <scope>NUCLEOTIDE SEQUENCE [LARGE SCALE GENOMIC DNA]</scope>
</reference>
<dbReference type="Proteomes" id="UP000264215">
    <property type="component" value="Unassembled WGS sequence"/>
</dbReference>
<dbReference type="PATRIC" id="fig|1236046.5.peg.737"/>
<dbReference type="EMBL" id="DQBS01000143">
    <property type="protein sequence ID" value="HCO70158.1"/>
    <property type="molecule type" value="Genomic_DNA"/>
</dbReference>
<evidence type="ECO:0000313" key="4">
    <source>
        <dbReference type="Proteomes" id="UP000055014"/>
    </source>
</evidence>
<gene>
    <name evidence="2" type="ORF">DIT26_06235</name>
    <name evidence="3" type="ORF">XE02_0106</name>
</gene>
<name>A0A101IAZ1_9BACT</name>
<evidence type="ECO:0000313" key="5">
    <source>
        <dbReference type="Proteomes" id="UP000264215"/>
    </source>
</evidence>
<sequence length="205" mass="23399">MPLHLLVAYYVVDHAFVNNRKLAKMDDKKFWIHFIWVVLIFLAFTFDVFLSSPLGILLLILSVGLTVTVDMGRKRLSNPLIEVIAFFLLLFLTLLGRSFLVESFITVEFSWYLMGMLLVTVGVTYFLRGSILPEEATDSIGIAERMSIFIFILANHWTWVIISVLAGLAFRAVFSKDSKKEWIISPVAGIVISFLWQLLMRGFLA</sequence>
<feature type="transmembrane region" description="Helical" evidence="1">
    <location>
        <begin position="109"/>
        <end position="127"/>
    </location>
</feature>
<accession>A0A101IAZ1</accession>
<dbReference type="EMBL" id="LGGW01000004">
    <property type="protein sequence ID" value="KUK91320.1"/>
    <property type="molecule type" value="Genomic_DNA"/>
</dbReference>
<evidence type="ECO:0000313" key="2">
    <source>
        <dbReference type="EMBL" id="HCO70158.1"/>
    </source>
</evidence>
<dbReference type="AlphaFoldDB" id="A0A101IAZ1"/>
<protein>
    <submittedName>
        <fullName evidence="3">Uncharacterized protein</fullName>
    </submittedName>
</protein>
<organism evidence="3 4">
    <name type="scientific">Mesotoga infera</name>
    <dbReference type="NCBI Taxonomy" id="1236046"/>
    <lineage>
        <taxon>Bacteria</taxon>
        <taxon>Thermotogati</taxon>
        <taxon>Thermotogota</taxon>
        <taxon>Thermotogae</taxon>
        <taxon>Kosmotogales</taxon>
        <taxon>Kosmotogaceae</taxon>
        <taxon>Mesotoga</taxon>
    </lineage>
</organism>
<dbReference type="Proteomes" id="UP000055014">
    <property type="component" value="Unassembled WGS sequence"/>
</dbReference>
<feature type="transmembrane region" description="Helical" evidence="1">
    <location>
        <begin position="79"/>
        <end position="97"/>
    </location>
</feature>
<reference evidence="3" key="1">
    <citation type="journal article" date="2015" name="MBio">
        <title>Genome-resolved metagenomic analysis reveals roles for candidate phyla and other microbial community members in biogeochemical transformations in oil reservoirs.</title>
        <authorList>
            <person name="Hu P."/>
            <person name="Tom L."/>
            <person name="Singh A."/>
            <person name="Thomas B.C."/>
            <person name="Baker B.J."/>
            <person name="Piceno Y.M."/>
            <person name="Andersen G.L."/>
            <person name="Banfield J.F."/>
        </authorList>
    </citation>
    <scope>NUCLEOTIDE SEQUENCE [LARGE SCALE GENOMIC DNA]</scope>
    <source>
        <strain evidence="3">46_70</strain>
    </source>
</reference>
<proteinExistence type="predicted"/>
<keyword evidence="1" id="KW-0812">Transmembrane</keyword>
<evidence type="ECO:0000256" key="1">
    <source>
        <dbReference type="SAM" id="Phobius"/>
    </source>
</evidence>
<reference evidence="2 5" key="3">
    <citation type="journal article" date="2018" name="Nat. Biotechnol.">
        <title>A standardized bacterial taxonomy based on genome phylogeny substantially revises the tree of life.</title>
        <authorList>
            <person name="Parks D.H."/>
            <person name="Chuvochina M."/>
            <person name="Waite D.W."/>
            <person name="Rinke C."/>
            <person name="Skarshewski A."/>
            <person name="Chaumeil P.A."/>
            <person name="Hugenholtz P."/>
        </authorList>
    </citation>
    <scope>NUCLEOTIDE SEQUENCE [LARGE SCALE GENOMIC DNA]</scope>
    <source>
        <strain evidence="2">UBA9905</strain>
    </source>
</reference>